<keyword evidence="5 9" id="KW-0418">Kinase</keyword>
<feature type="domain" description="Histidine kinase" evidence="8">
    <location>
        <begin position="181"/>
        <end position="391"/>
    </location>
</feature>
<protein>
    <recommendedName>
        <fullName evidence="2">histidine kinase</fullName>
        <ecNumber evidence="2">2.7.13.3</ecNumber>
    </recommendedName>
</protein>
<evidence type="ECO:0000313" key="9">
    <source>
        <dbReference type="EMBL" id="ELZ43484.1"/>
    </source>
</evidence>
<dbReference type="InterPro" id="IPR004358">
    <property type="entry name" value="Sig_transdc_His_kin-like_C"/>
</dbReference>
<dbReference type="Proteomes" id="UP000011514">
    <property type="component" value="Unassembled WGS sequence"/>
</dbReference>
<dbReference type="EMBL" id="AOJE01000005">
    <property type="protein sequence ID" value="ELZ43484.1"/>
    <property type="molecule type" value="Genomic_DNA"/>
</dbReference>
<dbReference type="SUPFAM" id="SSF55781">
    <property type="entry name" value="GAF domain-like"/>
    <property type="match status" value="1"/>
</dbReference>
<accession>M0EAP9</accession>
<dbReference type="CDD" id="cd00082">
    <property type="entry name" value="HisKA"/>
    <property type="match status" value="1"/>
</dbReference>
<dbReference type="InterPro" id="IPR050736">
    <property type="entry name" value="Sensor_HK_Regulatory"/>
</dbReference>
<dbReference type="PRINTS" id="PR00344">
    <property type="entry name" value="BCTRLSENSOR"/>
</dbReference>
<sequence length="393" mass="42652">MGDEARSAMAARERLYEVMDRDLPFEEKATLALSVGEEYLRVENGHLTRIDSESDYWKAIASTDSADGRFPSGLKLDLGTTYCRRTVGGESPVRLHDAPNQGWDDDPAFERHGLRCYHGSTLTVDDELFGTLCFVSPEPRAEPFSDGETLFAELIARMLETELQEERTEAKIDRLDQFASVVSHDLRSPLNVAQGRVDIERSTRDSDNLEIAARSLDRMEDLIADVLTVARQGHEIEETGLVSLDAIAEGCWDAVRTGDATLTVGEDLRFKADPDRLRQLFENLFRNSVEHGSTGSRAGPGDSVEHGGSDVSVRVGALGDGDGFYVEDDGPGIPASDRERVFETGYTTGTEGIGLGLAIVEGVVDAHGWTITAGESADGGARFEVSGVVVPPG</sequence>
<dbReference type="PATRIC" id="fig|1227484.4.peg.29"/>
<dbReference type="SMART" id="SM00387">
    <property type="entry name" value="HATPase_c"/>
    <property type="match status" value="1"/>
</dbReference>
<dbReference type="GO" id="GO:0000155">
    <property type="term" value="F:phosphorelay sensor kinase activity"/>
    <property type="evidence" value="ECO:0007669"/>
    <property type="project" value="InterPro"/>
</dbReference>
<dbReference type="EC" id="2.7.13.3" evidence="2"/>
<evidence type="ECO:0000256" key="6">
    <source>
        <dbReference type="ARBA" id="ARBA00023012"/>
    </source>
</evidence>
<keyword evidence="6" id="KW-0902">Two-component regulatory system</keyword>
<feature type="region of interest" description="Disordered" evidence="7">
    <location>
        <begin position="291"/>
        <end position="312"/>
    </location>
</feature>
<dbReference type="eggNOG" id="arCOG02369">
    <property type="taxonomic scope" value="Archaea"/>
</dbReference>
<gene>
    <name evidence="9" type="ORF">C471_00160</name>
</gene>
<comment type="catalytic activity">
    <reaction evidence="1">
        <text>ATP + protein L-histidine = ADP + protein N-phospho-L-histidine.</text>
        <dbReference type="EC" id="2.7.13.3"/>
    </reaction>
</comment>
<dbReference type="InterPro" id="IPR003594">
    <property type="entry name" value="HATPase_dom"/>
</dbReference>
<dbReference type="PROSITE" id="PS50109">
    <property type="entry name" value="HIS_KIN"/>
    <property type="match status" value="1"/>
</dbReference>
<dbReference type="Gene3D" id="3.30.565.10">
    <property type="entry name" value="Histidine kinase-like ATPase, C-terminal domain"/>
    <property type="match status" value="1"/>
</dbReference>
<dbReference type="PANTHER" id="PTHR43711">
    <property type="entry name" value="TWO-COMPONENT HISTIDINE KINASE"/>
    <property type="match status" value="1"/>
</dbReference>
<evidence type="ECO:0000256" key="1">
    <source>
        <dbReference type="ARBA" id="ARBA00000085"/>
    </source>
</evidence>
<keyword evidence="10" id="KW-1185">Reference proteome</keyword>
<evidence type="ECO:0000256" key="2">
    <source>
        <dbReference type="ARBA" id="ARBA00012438"/>
    </source>
</evidence>
<proteinExistence type="predicted"/>
<evidence type="ECO:0000256" key="3">
    <source>
        <dbReference type="ARBA" id="ARBA00022553"/>
    </source>
</evidence>
<evidence type="ECO:0000259" key="8">
    <source>
        <dbReference type="PROSITE" id="PS50109"/>
    </source>
</evidence>
<dbReference type="Gene3D" id="1.10.287.130">
    <property type="match status" value="1"/>
</dbReference>
<dbReference type="OrthoDB" id="8127at2157"/>
<dbReference type="RefSeq" id="WP_004045644.1">
    <property type="nucleotide sequence ID" value="NZ_AOJE01000005.1"/>
</dbReference>
<keyword evidence="4" id="KW-0808">Transferase</keyword>
<dbReference type="CDD" id="cd00075">
    <property type="entry name" value="HATPase"/>
    <property type="match status" value="1"/>
</dbReference>
<reference evidence="9 10" key="1">
    <citation type="journal article" date="2014" name="PLoS Genet.">
        <title>Phylogenetically driven sequencing of extremely halophilic archaea reveals strategies for static and dynamic osmo-response.</title>
        <authorList>
            <person name="Becker E.A."/>
            <person name="Seitzer P.M."/>
            <person name="Tritt A."/>
            <person name="Larsen D."/>
            <person name="Krusor M."/>
            <person name="Yao A.I."/>
            <person name="Wu D."/>
            <person name="Madern D."/>
            <person name="Eisen J.A."/>
            <person name="Darling A.E."/>
            <person name="Facciotti M.T."/>
        </authorList>
    </citation>
    <scope>NUCLEOTIDE SEQUENCE [LARGE SCALE GENOMIC DNA]</scope>
    <source>
        <strain evidence="9 10">DSM 1137</strain>
    </source>
</reference>
<comment type="caution">
    <text evidence="9">The sequence shown here is derived from an EMBL/GenBank/DDBJ whole genome shotgun (WGS) entry which is preliminary data.</text>
</comment>
<dbReference type="InterPro" id="IPR029016">
    <property type="entry name" value="GAF-like_dom_sf"/>
</dbReference>
<evidence type="ECO:0000313" key="10">
    <source>
        <dbReference type="Proteomes" id="UP000011514"/>
    </source>
</evidence>
<evidence type="ECO:0000256" key="4">
    <source>
        <dbReference type="ARBA" id="ARBA00022679"/>
    </source>
</evidence>
<name>M0EAP9_9EURY</name>
<dbReference type="Pfam" id="PF02518">
    <property type="entry name" value="HATPase_c"/>
    <property type="match status" value="1"/>
</dbReference>
<dbReference type="InterPro" id="IPR036097">
    <property type="entry name" value="HisK_dim/P_sf"/>
</dbReference>
<dbReference type="Gene3D" id="3.30.450.40">
    <property type="match status" value="1"/>
</dbReference>
<dbReference type="InterPro" id="IPR003018">
    <property type="entry name" value="GAF"/>
</dbReference>
<evidence type="ECO:0000256" key="7">
    <source>
        <dbReference type="SAM" id="MobiDB-lite"/>
    </source>
</evidence>
<dbReference type="SMART" id="SM00388">
    <property type="entry name" value="HisKA"/>
    <property type="match status" value="1"/>
</dbReference>
<evidence type="ECO:0000256" key="5">
    <source>
        <dbReference type="ARBA" id="ARBA00022777"/>
    </source>
</evidence>
<dbReference type="SUPFAM" id="SSF47384">
    <property type="entry name" value="Homodimeric domain of signal transducing histidine kinase"/>
    <property type="match status" value="1"/>
</dbReference>
<organism evidence="9 10">
    <name type="scientific">Halorubrum saccharovorum DSM 1137</name>
    <dbReference type="NCBI Taxonomy" id="1227484"/>
    <lineage>
        <taxon>Archaea</taxon>
        <taxon>Methanobacteriati</taxon>
        <taxon>Methanobacteriota</taxon>
        <taxon>Stenosarchaea group</taxon>
        <taxon>Halobacteria</taxon>
        <taxon>Halobacteriales</taxon>
        <taxon>Haloferacaceae</taxon>
        <taxon>Halorubrum</taxon>
    </lineage>
</organism>
<dbReference type="AlphaFoldDB" id="M0EAP9"/>
<dbReference type="PANTHER" id="PTHR43711:SF1">
    <property type="entry name" value="HISTIDINE KINASE 1"/>
    <property type="match status" value="1"/>
</dbReference>
<dbReference type="InterPro" id="IPR036890">
    <property type="entry name" value="HATPase_C_sf"/>
</dbReference>
<dbReference type="InterPro" id="IPR003661">
    <property type="entry name" value="HisK_dim/P_dom"/>
</dbReference>
<dbReference type="Pfam" id="PF00512">
    <property type="entry name" value="HisKA"/>
    <property type="match status" value="1"/>
</dbReference>
<dbReference type="SUPFAM" id="SSF55874">
    <property type="entry name" value="ATPase domain of HSP90 chaperone/DNA topoisomerase II/histidine kinase"/>
    <property type="match status" value="1"/>
</dbReference>
<keyword evidence="3" id="KW-0597">Phosphoprotein</keyword>
<dbReference type="Pfam" id="PF01590">
    <property type="entry name" value="GAF"/>
    <property type="match status" value="1"/>
</dbReference>
<dbReference type="STRING" id="1227484.C471_00160"/>
<dbReference type="InterPro" id="IPR005467">
    <property type="entry name" value="His_kinase_dom"/>
</dbReference>